<dbReference type="OrthoDB" id="1467269at2"/>
<dbReference type="RefSeq" id="WP_101333004.1">
    <property type="nucleotide sequence ID" value="NZ_PJNI01000001.1"/>
</dbReference>
<reference evidence="1 2" key="1">
    <citation type="submission" date="2017-12" db="EMBL/GenBank/DDBJ databases">
        <title>The draft genome sequence of Brumimicrobium saltpan LHR20.</title>
        <authorList>
            <person name="Do Z.-J."/>
            <person name="Luo H.-R."/>
        </authorList>
    </citation>
    <scope>NUCLEOTIDE SEQUENCE [LARGE SCALE GENOMIC DNA]</scope>
    <source>
        <strain evidence="1 2">LHR20</strain>
    </source>
</reference>
<accession>A0A2I0R5J6</accession>
<sequence>MKYLTGFTIALTVILFTSCVEHEVIPAPEPKVDLPVSFSANLQGAPYELIKDVDGYFCDATQAKEILPTPQPSKIIYYSSIKSDQKLDFVKIGLGKLNFNADANIDPALDAFTAFFNNNTNPDFKANADGGVEIIYRDSQGGVWISDENSTLPQDFTFTSLVQESDENGDYMKFTANFNVSLVDDLITPTDTIVFENALFEGYFKR</sequence>
<organism evidence="1 2">
    <name type="scientific">Brumimicrobium salinarum</name>
    <dbReference type="NCBI Taxonomy" id="2058658"/>
    <lineage>
        <taxon>Bacteria</taxon>
        <taxon>Pseudomonadati</taxon>
        <taxon>Bacteroidota</taxon>
        <taxon>Flavobacteriia</taxon>
        <taxon>Flavobacteriales</taxon>
        <taxon>Crocinitomicaceae</taxon>
        <taxon>Brumimicrobium</taxon>
    </lineage>
</organism>
<dbReference type="Proteomes" id="UP000236654">
    <property type="component" value="Unassembled WGS sequence"/>
</dbReference>
<dbReference type="EMBL" id="PJNI01000001">
    <property type="protein sequence ID" value="PKR81858.1"/>
    <property type="molecule type" value="Genomic_DNA"/>
</dbReference>
<comment type="caution">
    <text evidence="1">The sequence shown here is derived from an EMBL/GenBank/DDBJ whole genome shotgun (WGS) entry which is preliminary data.</text>
</comment>
<gene>
    <name evidence="1" type="ORF">CW751_00530</name>
</gene>
<protein>
    <submittedName>
        <fullName evidence="1">Uncharacterized protein</fullName>
    </submittedName>
</protein>
<dbReference type="PROSITE" id="PS51257">
    <property type="entry name" value="PROKAR_LIPOPROTEIN"/>
    <property type="match status" value="1"/>
</dbReference>
<name>A0A2I0R5J6_9FLAO</name>
<proteinExistence type="predicted"/>
<dbReference type="AlphaFoldDB" id="A0A2I0R5J6"/>
<evidence type="ECO:0000313" key="2">
    <source>
        <dbReference type="Proteomes" id="UP000236654"/>
    </source>
</evidence>
<evidence type="ECO:0000313" key="1">
    <source>
        <dbReference type="EMBL" id="PKR81858.1"/>
    </source>
</evidence>
<keyword evidence="2" id="KW-1185">Reference proteome</keyword>